<comment type="caution">
    <text evidence="2">The sequence shown here is derived from an EMBL/GenBank/DDBJ whole genome shotgun (WGS) entry which is preliminary data.</text>
</comment>
<sequence>MNHINSSPSVSDEFSEEVNAILGDDYEDNEE</sequence>
<dbReference type="EMBL" id="SLUI01000023">
    <property type="protein sequence ID" value="TCL32185.1"/>
    <property type="molecule type" value="Genomic_DNA"/>
</dbReference>
<evidence type="ECO:0000313" key="3">
    <source>
        <dbReference type="Proteomes" id="UP000295063"/>
    </source>
</evidence>
<evidence type="ECO:0000313" key="2">
    <source>
        <dbReference type="EMBL" id="TCL32185.1"/>
    </source>
</evidence>
<evidence type="ECO:0000256" key="1">
    <source>
        <dbReference type="SAM" id="MobiDB-lite"/>
    </source>
</evidence>
<name>A0A4R1PLS7_9FIRM</name>
<organism evidence="2 3">
    <name type="scientific">Anaerospora hongkongensis</name>
    <dbReference type="NCBI Taxonomy" id="244830"/>
    <lineage>
        <taxon>Bacteria</taxon>
        <taxon>Bacillati</taxon>
        <taxon>Bacillota</taxon>
        <taxon>Negativicutes</taxon>
        <taxon>Selenomonadales</taxon>
        <taxon>Sporomusaceae</taxon>
        <taxon>Anaerospora</taxon>
    </lineage>
</organism>
<protein>
    <submittedName>
        <fullName evidence="2">Uncharacterized protein</fullName>
    </submittedName>
</protein>
<dbReference type="Proteomes" id="UP000295063">
    <property type="component" value="Unassembled WGS sequence"/>
</dbReference>
<reference evidence="2 3" key="1">
    <citation type="submission" date="2019-03" db="EMBL/GenBank/DDBJ databases">
        <title>Genomic Encyclopedia of Type Strains, Phase IV (KMG-IV): sequencing the most valuable type-strain genomes for metagenomic binning, comparative biology and taxonomic classification.</title>
        <authorList>
            <person name="Goeker M."/>
        </authorList>
    </citation>
    <scope>NUCLEOTIDE SEQUENCE [LARGE SCALE GENOMIC DNA]</scope>
    <source>
        <strain evidence="2 3">DSM 15969</strain>
    </source>
</reference>
<feature type="region of interest" description="Disordered" evidence="1">
    <location>
        <begin position="1"/>
        <end position="31"/>
    </location>
</feature>
<keyword evidence="3" id="KW-1185">Reference proteome</keyword>
<gene>
    <name evidence="2" type="ORF">EV210_1235</name>
</gene>
<feature type="compositionally biased region" description="Polar residues" evidence="1">
    <location>
        <begin position="1"/>
        <end position="12"/>
    </location>
</feature>
<accession>A0A4R1PLS7</accession>
<proteinExistence type="predicted"/>
<dbReference type="AlphaFoldDB" id="A0A4R1PLS7"/>